<dbReference type="Gene3D" id="3.90.870.10">
    <property type="entry name" value="DHBP synthase"/>
    <property type="match status" value="1"/>
</dbReference>
<dbReference type="InterPro" id="IPR017945">
    <property type="entry name" value="DHBP_synth_RibB-like_a/b_dom"/>
</dbReference>
<evidence type="ECO:0000313" key="2">
    <source>
        <dbReference type="Proteomes" id="UP000233248"/>
    </source>
</evidence>
<keyword evidence="2" id="KW-1185">Reference proteome</keyword>
<dbReference type="EMBL" id="NXIF01000006">
    <property type="protein sequence ID" value="PKI81986.1"/>
    <property type="molecule type" value="Genomic_DNA"/>
</dbReference>
<dbReference type="RefSeq" id="WP_101183438.1">
    <property type="nucleotide sequence ID" value="NZ_CP031218.1"/>
</dbReference>
<dbReference type="AlphaFoldDB" id="A0A2N1J616"/>
<protein>
    <submittedName>
        <fullName evidence="1">Sua5 YciO YrdC YwlC family protein</fullName>
    </submittedName>
</protein>
<accession>A0A2N1J616</accession>
<comment type="caution">
    <text evidence="1">The sequence shown here is derived from an EMBL/GenBank/DDBJ whole genome shotgun (WGS) entry which is preliminary data.</text>
</comment>
<reference evidence="1 2" key="1">
    <citation type="submission" date="2017-09" db="EMBL/GenBank/DDBJ databases">
        <title>Genomics of the genus Arcobacter.</title>
        <authorList>
            <person name="Perez-Cataluna A."/>
            <person name="Figueras M.J."/>
            <person name="Salas-Masso N."/>
        </authorList>
    </citation>
    <scope>NUCLEOTIDE SEQUENCE [LARGE SCALE GENOMIC DNA]</scope>
    <source>
        <strain evidence="1 2">DSM 18005</strain>
    </source>
</reference>
<dbReference type="KEGG" id="ahs:AHALO_1173"/>
<dbReference type="OrthoDB" id="5339525at2"/>
<proteinExistence type="predicted"/>
<gene>
    <name evidence="1" type="ORF">CP960_01355</name>
</gene>
<organism evidence="1 2">
    <name type="scientific">Malaciobacter halophilus</name>
    <dbReference type="NCBI Taxonomy" id="197482"/>
    <lineage>
        <taxon>Bacteria</taxon>
        <taxon>Pseudomonadati</taxon>
        <taxon>Campylobacterota</taxon>
        <taxon>Epsilonproteobacteria</taxon>
        <taxon>Campylobacterales</taxon>
        <taxon>Arcobacteraceae</taxon>
        <taxon>Malaciobacter</taxon>
    </lineage>
</organism>
<name>A0A2N1J616_9BACT</name>
<dbReference type="SUPFAM" id="SSF55821">
    <property type="entry name" value="YrdC/RibB"/>
    <property type="match status" value="1"/>
</dbReference>
<sequence>MDSKLVYLVQTDTTVGFSSTDDEKLSKLKKRPPTQKILQVVDSFSTLKQFTRVPKKYRKLIRKAKRTTFIYPNTHSFRVIPRDDEFYDFVRKFRNIYSTSANITTKSFDEKFALNSADIVVETKKGFSETTSSSIYLLKKKKLRKIR</sequence>
<dbReference type="Proteomes" id="UP000233248">
    <property type="component" value="Unassembled WGS sequence"/>
</dbReference>
<evidence type="ECO:0000313" key="1">
    <source>
        <dbReference type="EMBL" id="PKI81986.1"/>
    </source>
</evidence>